<dbReference type="Proteomes" id="UP001189756">
    <property type="component" value="Unassembled WGS sequence"/>
</dbReference>
<proteinExistence type="predicted"/>
<dbReference type="AlphaFoldDB" id="A0AAD2BQC0"/>
<gene>
    <name evidence="1" type="ORF">R77560_01531</name>
</gene>
<dbReference type="RefSeq" id="WP_012434909.1">
    <property type="nucleotide sequence ID" value="NZ_CATZAZ010000002.1"/>
</dbReference>
<dbReference type="EMBL" id="CATZAZ010000002">
    <property type="protein sequence ID" value="CAJ0787139.1"/>
    <property type="molecule type" value="Genomic_DNA"/>
</dbReference>
<protein>
    <submittedName>
        <fullName evidence="1">Uncharacterized protein</fullName>
    </submittedName>
</protein>
<sequence>MNKNVNSIITSAGMSAFDLCCDVEPVIEAVIDQTTFVVMRYITSSADFAAIFVVDMDKMAGVCVVQQQYFHMLTAILADPRHHKQVGEPVRFVGEDVPAEIAIFMTIATMAPEVLDGHDGYVSFEINVAAKQ</sequence>
<evidence type="ECO:0000313" key="1">
    <source>
        <dbReference type="EMBL" id="CAJ0787139.1"/>
    </source>
</evidence>
<name>A0AAD2BQC0_9RALS</name>
<comment type="caution">
    <text evidence="1">The sequence shown here is derived from an EMBL/GenBank/DDBJ whole genome shotgun (WGS) entry which is preliminary data.</text>
</comment>
<organism evidence="1 2">
    <name type="scientific">Ralstonia thomasii</name>
    <dbReference type="NCBI Taxonomy" id="3058596"/>
    <lineage>
        <taxon>Bacteria</taxon>
        <taxon>Pseudomonadati</taxon>
        <taxon>Pseudomonadota</taxon>
        <taxon>Betaproteobacteria</taxon>
        <taxon>Burkholderiales</taxon>
        <taxon>Burkholderiaceae</taxon>
        <taxon>Ralstonia</taxon>
    </lineage>
</organism>
<accession>A0AAD2BQC0</accession>
<reference evidence="1" key="1">
    <citation type="submission" date="2023-07" db="EMBL/GenBank/DDBJ databases">
        <authorList>
            <person name="Peeters C."/>
        </authorList>
    </citation>
    <scope>NUCLEOTIDE SEQUENCE</scope>
    <source>
        <strain evidence="1">R-77560</strain>
    </source>
</reference>
<evidence type="ECO:0000313" key="2">
    <source>
        <dbReference type="Proteomes" id="UP001189756"/>
    </source>
</evidence>